<evidence type="ECO:0000259" key="2">
    <source>
        <dbReference type="Pfam" id="PF03457"/>
    </source>
</evidence>
<organism evidence="3 4">
    <name type="scientific">Stephanodiscus triporus</name>
    <dbReference type="NCBI Taxonomy" id="2934178"/>
    <lineage>
        <taxon>Eukaryota</taxon>
        <taxon>Sar</taxon>
        <taxon>Stramenopiles</taxon>
        <taxon>Ochrophyta</taxon>
        <taxon>Bacillariophyta</taxon>
        <taxon>Coscinodiscophyceae</taxon>
        <taxon>Thalassiosirophycidae</taxon>
        <taxon>Stephanodiscales</taxon>
        <taxon>Stephanodiscaceae</taxon>
        <taxon>Stephanodiscus</taxon>
    </lineage>
</organism>
<feature type="compositionally biased region" description="Basic and acidic residues" evidence="1">
    <location>
        <begin position="225"/>
        <end position="238"/>
    </location>
</feature>
<feature type="compositionally biased region" description="Gly residues" evidence="1">
    <location>
        <begin position="178"/>
        <end position="187"/>
    </location>
</feature>
<feature type="compositionally biased region" description="Low complexity" evidence="1">
    <location>
        <begin position="244"/>
        <end position="263"/>
    </location>
</feature>
<dbReference type="Gene3D" id="6.10.140.530">
    <property type="match status" value="2"/>
</dbReference>
<gene>
    <name evidence="3" type="ORF">ACHAW5_007841</name>
</gene>
<feature type="region of interest" description="Disordered" evidence="1">
    <location>
        <begin position="1"/>
        <end position="102"/>
    </location>
</feature>
<name>A0ABD3Q6L3_9STRA</name>
<feature type="region of interest" description="Disordered" evidence="1">
    <location>
        <begin position="225"/>
        <end position="293"/>
    </location>
</feature>
<feature type="domain" description="Helicase-associated" evidence="2">
    <location>
        <begin position="345"/>
        <end position="388"/>
    </location>
</feature>
<protein>
    <recommendedName>
        <fullName evidence="2">Helicase-associated domain-containing protein</fullName>
    </recommendedName>
</protein>
<evidence type="ECO:0000313" key="3">
    <source>
        <dbReference type="EMBL" id="KAL3796058.1"/>
    </source>
</evidence>
<dbReference type="EMBL" id="JALLAZ020000400">
    <property type="protein sequence ID" value="KAL3796058.1"/>
    <property type="molecule type" value="Genomic_DNA"/>
</dbReference>
<keyword evidence="4" id="KW-1185">Reference proteome</keyword>
<evidence type="ECO:0000313" key="4">
    <source>
        <dbReference type="Proteomes" id="UP001530315"/>
    </source>
</evidence>
<accession>A0ABD3Q6L3</accession>
<reference evidence="3 4" key="1">
    <citation type="submission" date="2024-10" db="EMBL/GenBank/DDBJ databases">
        <title>Updated reference genomes for cyclostephanoid diatoms.</title>
        <authorList>
            <person name="Roberts W.R."/>
            <person name="Alverson A.J."/>
        </authorList>
    </citation>
    <scope>NUCLEOTIDE SEQUENCE [LARGE SCALE GENOMIC DNA]</scope>
    <source>
        <strain evidence="3 4">AJA276-08</strain>
    </source>
</reference>
<dbReference type="PANTHER" id="PTHR33418">
    <property type="entry name" value="HELICASE-ASSOCIATED"/>
    <property type="match status" value="1"/>
</dbReference>
<dbReference type="InterPro" id="IPR005114">
    <property type="entry name" value="Helicase_assoc"/>
</dbReference>
<feature type="compositionally biased region" description="Basic and acidic residues" evidence="1">
    <location>
        <begin position="29"/>
        <end position="42"/>
    </location>
</feature>
<feature type="region of interest" description="Disordered" evidence="1">
    <location>
        <begin position="160"/>
        <end position="193"/>
    </location>
</feature>
<sequence length="643" mass="71873">MRFVPYSSAEGWTSRYPHAAPAVVCGPDGKVRRWAEGREGGKDAAAADDDDDDDDDARSGKRRKRDSRSSSSSGNGNGKRRALGGGRARSAPKLVADGRLPNAERDELHRGMHAYLMWLHDELSALETHQAGRRQVNAAGVSVPGLRSLIAKMEGTFKSIASSGGGGGGGREEEEEGGGGGGGGNGVLGPPPLVHPGDGDHPELGWWVSELRARRKALREMGLEWEPPLKAEEGGEGRDDSDEAATTAAETEGGTMLETTEATSSEKKKDQKFKPTAMSNDSDEAATTAAETDGETMLETMEATSSEKKKDQKFKPTAMSNTYLSKERVQLLDDISFVWWALPERVTWEQRLEELCAFRKVHGRFPTNKEGPLGNWLKGQRKLYTKKDSDFMANRCAKVEFGRVNRHFNVPNPASSSYEGQEMIDDPTSEVADAKRFYKFVVKLNTDYKALQRGVPSTILTEERIAQLRSIGFEFSTKPAYKIVPDIDWPTRLQQLEAFRSEMGHLRVDPNYDKYQNIGGWAVEMSERYKAWQEGREFLPPEVIEKFDQLIKLGFGFDIFPSGRGERSWDDSFALLLQYRHATGTTRVPHHYKADFRLGSWVAVQRKEYKLCMEGKPSRLTQERIHRLESVGFEWVVRRGQED</sequence>
<dbReference type="Pfam" id="PF03457">
    <property type="entry name" value="HA"/>
    <property type="match status" value="2"/>
</dbReference>
<proteinExistence type="predicted"/>
<feature type="domain" description="Helicase-associated" evidence="2">
    <location>
        <begin position="566"/>
        <end position="633"/>
    </location>
</feature>
<feature type="compositionally biased region" description="Basic and acidic residues" evidence="1">
    <location>
        <begin position="264"/>
        <end position="273"/>
    </location>
</feature>
<feature type="compositionally biased region" description="Acidic residues" evidence="1">
    <location>
        <begin position="46"/>
        <end position="56"/>
    </location>
</feature>
<dbReference type="PANTHER" id="PTHR33418:SF1">
    <property type="entry name" value="HELICASE-ASSOCIATED DOMAIN-CONTAINING PROTEIN"/>
    <property type="match status" value="1"/>
</dbReference>
<comment type="caution">
    <text evidence="3">The sequence shown here is derived from an EMBL/GenBank/DDBJ whole genome shotgun (WGS) entry which is preliminary data.</text>
</comment>
<evidence type="ECO:0000256" key="1">
    <source>
        <dbReference type="SAM" id="MobiDB-lite"/>
    </source>
</evidence>
<dbReference type="Proteomes" id="UP001530315">
    <property type="component" value="Unassembled WGS sequence"/>
</dbReference>
<dbReference type="AlphaFoldDB" id="A0ABD3Q6L3"/>